<dbReference type="InterPro" id="IPR048389">
    <property type="entry name" value="YciQ-like_C"/>
</dbReference>
<evidence type="ECO:0000259" key="4">
    <source>
        <dbReference type="Pfam" id="PF20990"/>
    </source>
</evidence>
<feature type="domain" description="Predicted membrane protein YciQ-like C-terminal" evidence="4">
    <location>
        <begin position="285"/>
        <end position="529"/>
    </location>
</feature>
<reference evidence="5 6" key="1">
    <citation type="submission" date="2017-09" db="EMBL/GenBank/DDBJ databases">
        <title>Depth-based differentiation of microbial function through sediment-hosted aquifers and enrichment of novel symbionts in the deep terrestrial subsurface.</title>
        <authorList>
            <person name="Probst A.J."/>
            <person name="Ladd B."/>
            <person name="Jarett J.K."/>
            <person name="Geller-Mcgrath D.E."/>
            <person name="Sieber C.M."/>
            <person name="Emerson J.B."/>
            <person name="Anantharaman K."/>
            <person name="Thomas B.C."/>
            <person name="Malmstrom R."/>
            <person name="Stieglmeier M."/>
            <person name="Klingl A."/>
            <person name="Woyke T."/>
            <person name="Ryan C.M."/>
            <person name="Banfield J.F."/>
        </authorList>
    </citation>
    <scope>NUCLEOTIDE SEQUENCE [LARGE SCALE GENOMIC DNA]</scope>
    <source>
        <strain evidence="5">CG_4_9_14_3_um_filter_33_16</strain>
    </source>
</reference>
<evidence type="ECO:0008006" key="7">
    <source>
        <dbReference type="Google" id="ProtNLM"/>
    </source>
</evidence>
<comment type="caution">
    <text evidence="5">The sequence shown here is derived from an EMBL/GenBank/DDBJ whole genome shotgun (WGS) entry which is preliminary data.</text>
</comment>
<name>A0A2M8CAT4_9BACT</name>
<accession>A0A2M8CAT4</accession>
<feature type="transmembrane region" description="Helical" evidence="2">
    <location>
        <begin position="425"/>
        <end position="443"/>
    </location>
</feature>
<keyword evidence="2" id="KW-1133">Transmembrane helix</keyword>
<evidence type="ECO:0000259" key="3">
    <source>
        <dbReference type="Pfam" id="PF09972"/>
    </source>
</evidence>
<feature type="domain" description="DUF2207" evidence="3">
    <location>
        <begin position="37"/>
        <end position="212"/>
    </location>
</feature>
<keyword evidence="2" id="KW-0812">Transmembrane</keyword>
<feature type="compositionally biased region" description="Gly residues" evidence="1">
    <location>
        <begin position="582"/>
        <end position="604"/>
    </location>
</feature>
<sequence>MKKVVKIKVKLVAGVSVLIILLFLFNIFAIGADRSFKINDYQAQVRILENGDMQVSEIFEYSFDGDFNGIIRDIGIKGSDGLQYFKASEYFPEDKELNYDQSSKGDMITYRIYDKSNNERKLFLLEYQLKNVINLYNDTAEFYWKFFDESNTSPIGHVKVEVVLPGEVSKEELKVFGHGPLDGKVSIQENSKIVYEVYRLSSGEMVEARILFPTSLVHKGHKIINENKFAEIMKEELGWAKKADREKNFNILGILLIPLIILLNIFLAIRLYFKYDKELKPEVEIDYYRELPQDITPAVLSKLMSIQGVGTKDIMATLMDLVRKKYLKIEEIQDRKKKDYKFILIESDTKNLKEHESYLIQWLLYSIGDGRSVTLKEIKDYAKSSRTQRSFVHNYNNWAKKVGQEFKKYNYFGESKEGLKTAVKVIFMELGAIFLLLVLGILFRVQWFIFIPLLFAAGFTGFGVIVYSALIRKKTQAGVNEYTKWSAFKRFLLHFSNMKDYEIPSIVVWEHYLVYAISLGVAEKVISKLKIILSNQDMSLSNSTYLFFMTDRSGRLNSSLFNSFDKVFSSAFANTSTKSSTGSGGGFSSGGGGGGGGGGGAGAF</sequence>
<feature type="transmembrane region" description="Helical" evidence="2">
    <location>
        <begin position="449"/>
        <end position="470"/>
    </location>
</feature>
<feature type="transmembrane region" description="Helical" evidence="2">
    <location>
        <begin position="251"/>
        <end position="273"/>
    </location>
</feature>
<keyword evidence="2" id="KW-0472">Membrane</keyword>
<dbReference type="EMBL" id="PFTV01000146">
    <property type="protein sequence ID" value="PJB56159.1"/>
    <property type="molecule type" value="Genomic_DNA"/>
</dbReference>
<dbReference type="Proteomes" id="UP000228560">
    <property type="component" value="Unassembled WGS sequence"/>
</dbReference>
<organism evidence="5 6">
    <name type="scientific">Candidatus Infernicultor aquiphilus</name>
    <dbReference type="NCBI Taxonomy" id="1805029"/>
    <lineage>
        <taxon>Bacteria</taxon>
        <taxon>Pseudomonadati</taxon>
        <taxon>Atribacterota</taxon>
        <taxon>Candidatus Phoenicimicrobiia</taxon>
        <taxon>Candidatus Pheonicimicrobiales</taxon>
        <taxon>Candidatus Phoenicimicrobiaceae</taxon>
        <taxon>Candidatus Infernicultor</taxon>
    </lineage>
</organism>
<evidence type="ECO:0000313" key="6">
    <source>
        <dbReference type="Proteomes" id="UP000228560"/>
    </source>
</evidence>
<evidence type="ECO:0000313" key="5">
    <source>
        <dbReference type="EMBL" id="PJB56159.1"/>
    </source>
</evidence>
<proteinExistence type="predicted"/>
<gene>
    <name evidence="5" type="ORF">CO097_06010</name>
</gene>
<dbReference type="AlphaFoldDB" id="A0A2M8CAT4"/>
<evidence type="ECO:0000256" key="2">
    <source>
        <dbReference type="SAM" id="Phobius"/>
    </source>
</evidence>
<protein>
    <recommendedName>
        <fullName evidence="7">DUF2207 domain-containing protein</fullName>
    </recommendedName>
</protein>
<dbReference type="InterPro" id="IPR018702">
    <property type="entry name" value="DUF2207"/>
</dbReference>
<dbReference type="Pfam" id="PF20990">
    <property type="entry name" value="DUF2207_C"/>
    <property type="match status" value="1"/>
</dbReference>
<feature type="region of interest" description="Disordered" evidence="1">
    <location>
        <begin position="576"/>
        <end position="604"/>
    </location>
</feature>
<evidence type="ECO:0000256" key="1">
    <source>
        <dbReference type="SAM" id="MobiDB-lite"/>
    </source>
</evidence>
<dbReference type="Pfam" id="PF09972">
    <property type="entry name" value="DUF2207"/>
    <property type="match status" value="1"/>
</dbReference>